<accession>A0A2S9ZXS4</accession>
<dbReference type="AlphaFoldDB" id="A0A2S9ZXS4"/>
<protein>
    <recommendedName>
        <fullName evidence="4">Protein kinase domain-containing protein</fullName>
    </recommendedName>
</protein>
<feature type="compositionally biased region" description="Pro residues" evidence="1">
    <location>
        <begin position="454"/>
        <end position="464"/>
    </location>
</feature>
<name>A0A2S9ZXS4_RHOTO</name>
<feature type="region of interest" description="Disordered" evidence="1">
    <location>
        <begin position="444"/>
        <end position="467"/>
    </location>
</feature>
<dbReference type="InterPro" id="IPR011009">
    <property type="entry name" value="Kinase-like_dom_sf"/>
</dbReference>
<reference evidence="2 3" key="1">
    <citation type="journal article" date="2018" name="Elife">
        <title>Functional genomics of lipid metabolism in the oleaginous yeast Rhodosporidium toruloides.</title>
        <authorList>
            <person name="Coradetti S.T."/>
            <person name="Pinel D."/>
            <person name="Geiselman G."/>
            <person name="Ito M."/>
            <person name="Mondo S."/>
            <person name="Reilly M.C."/>
            <person name="Cheng Y.F."/>
            <person name="Bauer S."/>
            <person name="Grigoriev I."/>
            <person name="Gladden J.M."/>
            <person name="Simmons B.A."/>
            <person name="Brem R."/>
            <person name="Arkin A.P."/>
            <person name="Skerker J.M."/>
        </authorList>
    </citation>
    <scope>NUCLEOTIDE SEQUENCE [LARGE SCALE GENOMIC DNA]</scope>
    <source>
        <strain evidence="2 3">NBRC 0880</strain>
    </source>
</reference>
<feature type="region of interest" description="Disordered" evidence="1">
    <location>
        <begin position="656"/>
        <end position="697"/>
    </location>
</feature>
<evidence type="ECO:0000313" key="2">
    <source>
        <dbReference type="EMBL" id="PRQ70565.1"/>
    </source>
</evidence>
<dbReference type="SUPFAM" id="SSF56112">
    <property type="entry name" value="Protein kinase-like (PK-like)"/>
    <property type="match status" value="1"/>
</dbReference>
<feature type="compositionally biased region" description="Acidic residues" evidence="1">
    <location>
        <begin position="659"/>
        <end position="696"/>
    </location>
</feature>
<organism evidence="2 3">
    <name type="scientific">Rhodotorula toruloides</name>
    <name type="common">Yeast</name>
    <name type="synonym">Rhodosporidium toruloides</name>
    <dbReference type="NCBI Taxonomy" id="5286"/>
    <lineage>
        <taxon>Eukaryota</taxon>
        <taxon>Fungi</taxon>
        <taxon>Dikarya</taxon>
        <taxon>Basidiomycota</taxon>
        <taxon>Pucciniomycotina</taxon>
        <taxon>Microbotryomycetes</taxon>
        <taxon>Sporidiobolales</taxon>
        <taxon>Sporidiobolaceae</taxon>
        <taxon>Rhodotorula</taxon>
    </lineage>
</organism>
<sequence length="714" mass="79075">MSYRPSPQNGVGAAVSATESSKPPPTIDKLLADAAEQGLPPPTVETLIRALSCPCASLDGSAYSSDPFVTGDLAGGQDLSQTACLVHVPSLGPILSRVGLDYMLANLAIPANTSLRQLDEGMCRHLDWRLKYLHEFGDGIVCDTLMRFVEDAKWLWLELCAPEDEKRAASFQTSNHAGATCSSWSHGRKGRKSGIITTPEGFACQRALTQLESYRTSVVPLDRLPRTRADDAGSVLTSSTPSKTGNTTSFCSSARPTSCRSSSFRSTHPTRRCPTCSLAANRVPFLHPQSHFPSSAFLTGEQARPCTTCFRASRVDSPSQRFQIASLPLLFGDRVPYNATLASHGTSLVHLTFAVKQPALVARAEERIRKDLLKELRRIKYSPARRSKDKKHKSLLLSAVLPASQRYRLVTFAELQETESILVAFVTPDHQLVSFHRLLPYPSPPSEDDAPSSLPTPPKTPPLSLPAQDAGTVSLTKLLLISSEPADGGHQGNVYRAYCSGSPFPLVIKYTRFHERRRQYWEKPHELTDEIDFYRAYGDQLADEKLAPRFVGGWMTGRTESPHMAGSPTAVMILEDCGESLEGKAWEDVDIDRNGRRAIYALVQRLHASVGLRHRNLKPHNCLWRPSLGYDSLRLINWTSSTEHDERDLCRIVKTPEGSEADEEEGESCESQEGQVEDSVDDDDDDEEDEAEEEEELRCRELEWLWTDLGLEDG</sequence>
<dbReference type="OrthoDB" id="10451852at2759"/>
<proteinExistence type="predicted"/>
<gene>
    <name evidence="2" type="ORF">AAT19DRAFT_11314</name>
</gene>
<comment type="caution">
    <text evidence="2">The sequence shown here is derived from an EMBL/GenBank/DDBJ whole genome shotgun (WGS) entry which is preliminary data.</text>
</comment>
<evidence type="ECO:0000256" key="1">
    <source>
        <dbReference type="SAM" id="MobiDB-lite"/>
    </source>
</evidence>
<dbReference type="Proteomes" id="UP000239560">
    <property type="component" value="Unassembled WGS sequence"/>
</dbReference>
<evidence type="ECO:0000313" key="3">
    <source>
        <dbReference type="Proteomes" id="UP000239560"/>
    </source>
</evidence>
<feature type="region of interest" description="Disordered" evidence="1">
    <location>
        <begin position="1"/>
        <end position="25"/>
    </location>
</feature>
<evidence type="ECO:0008006" key="4">
    <source>
        <dbReference type="Google" id="ProtNLM"/>
    </source>
</evidence>
<dbReference type="EMBL" id="LCTV02000015">
    <property type="protein sequence ID" value="PRQ70565.1"/>
    <property type="molecule type" value="Genomic_DNA"/>
</dbReference>